<dbReference type="OrthoDB" id="8647791at2"/>
<dbReference type="EC" id="2.7.7.65" evidence="2"/>
<comment type="subcellular location">
    <subcellularLocation>
        <location evidence="1">Cell membrane</location>
        <topology evidence="1">Multi-pass membrane protein</topology>
    </subcellularLocation>
</comment>
<dbReference type="STRING" id="477184.KYC_26467"/>
<dbReference type="SUPFAM" id="SSF55073">
    <property type="entry name" value="Nucleotide cyclase"/>
    <property type="match status" value="1"/>
</dbReference>
<dbReference type="FunFam" id="3.30.70.270:FF:000001">
    <property type="entry name" value="Diguanylate cyclase domain protein"/>
    <property type="match status" value="1"/>
</dbReference>
<gene>
    <name evidence="10" type="ORF">KYC_26467</name>
</gene>
<dbReference type="GO" id="GO:1902201">
    <property type="term" value="P:negative regulation of bacterial-type flagellum-dependent cell motility"/>
    <property type="evidence" value="ECO:0007669"/>
    <property type="project" value="TreeGrafter"/>
</dbReference>
<dbReference type="Gene3D" id="3.30.450.20">
    <property type="entry name" value="PAS domain"/>
    <property type="match status" value="1"/>
</dbReference>
<dbReference type="Gene3D" id="3.30.70.270">
    <property type="match status" value="1"/>
</dbReference>
<feature type="domain" description="GGDEF" evidence="9">
    <location>
        <begin position="391"/>
        <end position="521"/>
    </location>
</feature>
<comment type="catalytic activity">
    <reaction evidence="7">
        <text>2 GTP = 3',3'-c-di-GMP + 2 diphosphate</text>
        <dbReference type="Rhea" id="RHEA:24898"/>
        <dbReference type="ChEBI" id="CHEBI:33019"/>
        <dbReference type="ChEBI" id="CHEBI:37565"/>
        <dbReference type="ChEBI" id="CHEBI:58805"/>
        <dbReference type="EC" id="2.7.7.65"/>
    </reaction>
</comment>
<sequence length="523" mass="56008">MRRFNPAFIGLRGLILIFVLLAVLATLCNSLIVAYGVQRDALVHFALESNRAYAFKVASTIDEFLTSVHARLGYSSQQIGRNFDNPQLLKAEATRLQAQDTELNAVLIVDAAGAIRQTHPDMPEFVGSFITSDELAKALAGRRPDVSPAYRAASGRLIVFVSQPIFGPGGEYLGLVGASLYLEEHGALHSLIGEHQLSGAFAFVADGNRRLLYHPEHERIGEALSSSETVDAALRGESGEMQALNYQGIPMLAGYAHVASANWAVVAQQPRDEALAPLGQLMRDMIVKIIPAGLAGLALILLGAMLITRPLRQLSAQVGHLAEPEAAARLQSVKAWYAEAASIRQALVSGVQLLQQHLGRLSHAADTDALTGLANRRAMDAALKVLDASDKGYAALALDIDHFKRVNDTFGHDAGDVTLRRIAQIIQECSRTGDLACRAGGEEFCLLLPDTGMDAAREIAERIRSTIAGTPIDPVGKLTISIGVARRGPDTPASDSILKRADERLYQAKAAGRNRVVADDAAA</sequence>
<dbReference type="InterPro" id="IPR050469">
    <property type="entry name" value="Diguanylate_Cyclase"/>
</dbReference>
<dbReference type="NCBIfam" id="TIGR00254">
    <property type="entry name" value="GGDEF"/>
    <property type="match status" value="1"/>
</dbReference>
<evidence type="ECO:0000256" key="2">
    <source>
        <dbReference type="ARBA" id="ARBA00012528"/>
    </source>
</evidence>
<name>H0FES9_9BURK</name>
<evidence type="ECO:0000256" key="5">
    <source>
        <dbReference type="ARBA" id="ARBA00022989"/>
    </source>
</evidence>
<dbReference type="Pfam" id="PF00990">
    <property type="entry name" value="GGDEF"/>
    <property type="match status" value="1"/>
</dbReference>
<reference evidence="10 11" key="1">
    <citation type="journal article" date="2012" name="J. Bacteriol.">
        <title>Genome sequence of the highly efficient arsenite-oxidizing bacterium Achromobacter arsenitoxydans SY8.</title>
        <authorList>
            <person name="Li X."/>
            <person name="Hu Y."/>
            <person name="Gong J."/>
            <person name="Lin Y."/>
            <person name="Johnstone L."/>
            <person name="Rensing C."/>
            <person name="Wang G."/>
        </authorList>
    </citation>
    <scope>NUCLEOTIDE SEQUENCE [LARGE SCALE GENOMIC DNA]</scope>
    <source>
        <strain evidence="10 11">SY8</strain>
    </source>
</reference>
<dbReference type="InterPro" id="IPR029151">
    <property type="entry name" value="Sensor-like_sf"/>
</dbReference>
<keyword evidence="6 8" id="KW-0472">Membrane</keyword>
<evidence type="ECO:0000256" key="3">
    <source>
        <dbReference type="ARBA" id="ARBA00022475"/>
    </source>
</evidence>
<dbReference type="InterPro" id="IPR029787">
    <property type="entry name" value="Nucleotide_cyclase"/>
</dbReference>
<accession>H0FES9</accession>
<dbReference type="RefSeq" id="WP_008168160.1">
    <property type="nucleotide sequence ID" value="NZ_AGUF01000086.1"/>
</dbReference>
<dbReference type="AlphaFoldDB" id="H0FES9"/>
<dbReference type="GO" id="GO:0052621">
    <property type="term" value="F:diguanylate cyclase activity"/>
    <property type="evidence" value="ECO:0007669"/>
    <property type="project" value="UniProtKB-EC"/>
</dbReference>
<dbReference type="EMBL" id="AGUF01000086">
    <property type="protein sequence ID" value="EHK63230.1"/>
    <property type="molecule type" value="Genomic_DNA"/>
</dbReference>
<evidence type="ECO:0000256" key="4">
    <source>
        <dbReference type="ARBA" id="ARBA00022692"/>
    </source>
</evidence>
<dbReference type="eggNOG" id="COG3706">
    <property type="taxonomic scope" value="Bacteria"/>
</dbReference>
<dbReference type="Pfam" id="PF02743">
    <property type="entry name" value="dCache_1"/>
    <property type="match status" value="1"/>
</dbReference>
<dbReference type="CDD" id="cd18773">
    <property type="entry name" value="PDC1_HK_sensor"/>
    <property type="match status" value="1"/>
</dbReference>
<evidence type="ECO:0000313" key="10">
    <source>
        <dbReference type="EMBL" id="EHK63230.1"/>
    </source>
</evidence>
<organism evidence="10 11">
    <name type="scientific">Achromobacter arsenitoxydans SY8</name>
    <dbReference type="NCBI Taxonomy" id="477184"/>
    <lineage>
        <taxon>Bacteria</taxon>
        <taxon>Pseudomonadati</taxon>
        <taxon>Pseudomonadota</taxon>
        <taxon>Betaproteobacteria</taxon>
        <taxon>Burkholderiales</taxon>
        <taxon>Alcaligenaceae</taxon>
        <taxon>Achromobacter</taxon>
    </lineage>
</organism>
<dbReference type="SUPFAM" id="SSF103190">
    <property type="entry name" value="Sensory domain-like"/>
    <property type="match status" value="2"/>
</dbReference>
<dbReference type="Proteomes" id="UP000003113">
    <property type="component" value="Unassembled WGS sequence"/>
</dbReference>
<evidence type="ECO:0000256" key="8">
    <source>
        <dbReference type="SAM" id="Phobius"/>
    </source>
</evidence>
<dbReference type="PANTHER" id="PTHR45138:SF9">
    <property type="entry name" value="DIGUANYLATE CYCLASE DGCM-RELATED"/>
    <property type="match status" value="1"/>
</dbReference>
<dbReference type="PANTHER" id="PTHR45138">
    <property type="entry name" value="REGULATORY COMPONENTS OF SENSORY TRANSDUCTION SYSTEM"/>
    <property type="match status" value="1"/>
</dbReference>
<keyword evidence="11" id="KW-1185">Reference proteome</keyword>
<dbReference type="PATRIC" id="fig|477184.5.peg.5193"/>
<dbReference type="CDD" id="cd12912">
    <property type="entry name" value="PDC2_MCP_like"/>
    <property type="match status" value="1"/>
</dbReference>
<dbReference type="InterPro" id="IPR033479">
    <property type="entry name" value="dCache_1"/>
</dbReference>
<proteinExistence type="predicted"/>
<evidence type="ECO:0000256" key="6">
    <source>
        <dbReference type="ARBA" id="ARBA00023136"/>
    </source>
</evidence>
<dbReference type="CDD" id="cd01949">
    <property type="entry name" value="GGDEF"/>
    <property type="match status" value="1"/>
</dbReference>
<evidence type="ECO:0000256" key="7">
    <source>
        <dbReference type="ARBA" id="ARBA00034247"/>
    </source>
</evidence>
<dbReference type="PROSITE" id="PS50887">
    <property type="entry name" value="GGDEF"/>
    <property type="match status" value="1"/>
</dbReference>
<keyword evidence="3" id="KW-1003">Cell membrane</keyword>
<dbReference type="InterPro" id="IPR043128">
    <property type="entry name" value="Rev_trsase/Diguanyl_cyclase"/>
</dbReference>
<feature type="transmembrane region" description="Helical" evidence="8">
    <location>
        <begin position="285"/>
        <end position="307"/>
    </location>
</feature>
<evidence type="ECO:0000259" key="9">
    <source>
        <dbReference type="PROSITE" id="PS50887"/>
    </source>
</evidence>
<dbReference type="GO" id="GO:0043709">
    <property type="term" value="P:cell adhesion involved in single-species biofilm formation"/>
    <property type="evidence" value="ECO:0007669"/>
    <property type="project" value="TreeGrafter"/>
</dbReference>
<dbReference type="GO" id="GO:0005886">
    <property type="term" value="C:plasma membrane"/>
    <property type="evidence" value="ECO:0007669"/>
    <property type="project" value="UniProtKB-SubCell"/>
</dbReference>
<dbReference type="SMART" id="SM00267">
    <property type="entry name" value="GGDEF"/>
    <property type="match status" value="1"/>
</dbReference>
<comment type="caution">
    <text evidence="10">The sequence shown here is derived from an EMBL/GenBank/DDBJ whole genome shotgun (WGS) entry which is preliminary data.</text>
</comment>
<evidence type="ECO:0000313" key="11">
    <source>
        <dbReference type="Proteomes" id="UP000003113"/>
    </source>
</evidence>
<evidence type="ECO:0000256" key="1">
    <source>
        <dbReference type="ARBA" id="ARBA00004651"/>
    </source>
</evidence>
<keyword evidence="5 8" id="KW-1133">Transmembrane helix</keyword>
<protein>
    <recommendedName>
        <fullName evidence="2">diguanylate cyclase</fullName>
        <ecNumber evidence="2">2.7.7.65</ecNumber>
    </recommendedName>
</protein>
<keyword evidence="4 8" id="KW-0812">Transmembrane</keyword>
<dbReference type="InterPro" id="IPR000160">
    <property type="entry name" value="GGDEF_dom"/>
</dbReference>